<keyword evidence="1" id="KW-0812">Transmembrane</keyword>
<gene>
    <name evidence="2" type="ORF">OM33_02100</name>
</gene>
<dbReference type="EMBL" id="CP009888">
    <property type="protein sequence ID" value="AIY64079.1"/>
    <property type="molecule type" value="Genomic_DNA"/>
</dbReference>
<dbReference type="Pfam" id="PF04403">
    <property type="entry name" value="PqiA"/>
    <property type="match status" value="1"/>
</dbReference>
<keyword evidence="3" id="KW-1185">Reference proteome</keyword>
<feature type="transmembrane region" description="Helical" evidence="1">
    <location>
        <begin position="180"/>
        <end position="197"/>
    </location>
</feature>
<dbReference type="AlphaFoldDB" id="A0A0A7EBX7"/>
<accession>A0A0A7EBX7</accession>
<feature type="transmembrane region" description="Helical" evidence="1">
    <location>
        <begin position="98"/>
        <end position="123"/>
    </location>
</feature>
<feature type="transmembrane region" description="Helical" evidence="1">
    <location>
        <begin position="143"/>
        <end position="160"/>
    </location>
</feature>
<keyword evidence="1" id="KW-1133">Transmembrane helix</keyword>
<name>A0A0A7EBX7_9GAMM</name>
<proteinExistence type="predicted"/>
<organism evidence="2 3">
    <name type="scientific">Pseudoalteromonas piratica</name>
    <dbReference type="NCBI Taxonomy" id="1348114"/>
    <lineage>
        <taxon>Bacteria</taxon>
        <taxon>Pseudomonadati</taxon>
        <taxon>Pseudomonadota</taxon>
        <taxon>Gammaproteobacteria</taxon>
        <taxon>Alteromonadales</taxon>
        <taxon>Pseudoalteromonadaceae</taxon>
        <taxon>Pseudoalteromonas</taxon>
    </lineage>
</organism>
<protein>
    <submittedName>
        <fullName evidence="2">Paraquat-inducible protein A</fullName>
    </submittedName>
</protein>
<dbReference type="InterPro" id="IPR007498">
    <property type="entry name" value="PqiA-like"/>
</dbReference>
<dbReference type="HOGENOM" id="CLU_115847_0_0_6"/>
<sequence>MKAKISAVVLLLVSIALLIPGVTQPVLTLQGNIDKAKIVDVGITMLAEEGDGNTRGMLRMFSGMLGLDKLEGEVEAYRKTRSIVGTIEELANNKNHGVAILVALFAVIIPFLKLFMQLISVLLPAKIKLTRLLNTAASKLSKWSMTDVFVIALIVAYLAGNADGQMGDMLKMKAELGIGFWFFTAYCVVAIASSQFVERIYKAR</sequence>
<dbReference type="eggNOG" id="COG2995">
    <property type="taxonomic scope" value="Bacteria"/>
</dbReference>
<keyword evidence="1" id="KW-0472">Membrane</keyword>
<reference evidence="2 3" key="1">
    <citation type="submission" date="2014-11" db="EMBL/GenBank/DDBJ databases">
        <title>Complete Genome Sequence of Pseudoalteromonas sp. Strain OCN003 Isolated from Kaneohe Bay, Oahu, Hawaii.</title>
        <authorList>
            <person name="Beurmann S."/>
            <person name="Videau P."/>
            <person name="Ushijima B."/>
            <person name="Smith A.M."/>
            <person name="Aeby G.S."/>
            <person name="Callahan S.M."/>
            <person name="Belcaid M."/>
        </authorList>
    </citation>
    <scope>NUCLEOTIDE SEQUENCE [LARGE SCALE GENOMIC DNA]</scope>
    <source>
        <strain evidence="2 3">OCN003</strain>
    </source>
</reference>
<dbReference type="KEGG" id="pseo:OM33_02100"/>
<evidence type="ECO:0000313" key="3">
    <source>
        <dbReference type="Proteomes" id="UP000030341"/>
    </source>
</evidence>
<dbReference type="Proteomes" id="UP000030341">
    <property type="component" value="Chromosome 1"/>
</dbReference>
<dbReference type="STRING" id="1348114.OM33_02100"/>
<dbReference type="RefSeq" id="WP_038638131.1">
    <property type="nucleotide sequence ID" value="NZ_CP009888.1"/>
</dbReference>
<evidence type="ECO:0000256" key="1">
    <source>
        <dbReference type="SAM" id="Phobius"/>
    </source>
</evidence>
<dbReference type="OrthoDB" id="9800207at2"/>
<evidence type="ECO:0000313" key="2">
    <source>
        <dbReference type="EMBL" id="AIY64079.1"/>
    </source>
</evidence>